<evidence type="ECO:0000259" key="3">
    <source>
        <dbReference type="PROSITE" id="PS50002"/>
    </source>
</evidence>
<organism evidence="4 5">
    <name type="scientific">Paraglomus brasilianum</name>
    <dbReference type="NCBI Taxonomy" id="144538"/>
    <lineage>
        <taxon>Eukaryota</taxon>
        <taxon>Fungi</taxon>
        <taxon>Fungi incertae sedis</taxon>
        <taxon>Mucoromycota</taxon>
        <taxon>Glomeromycotina</taxon>
        <taxon>Glomeromycetes</taxon>
        <taxon>Paraglomerales</taxon>
        <taxon>Paraglomeraceae</taxon>
        <taxon>Paraglomus</taxon>
    </lineage>
</organism>
<proteinExistence type="predicted"/>
<dbReference type="Gene3D" id="2.30.30.40">
    <property type="entry name" value="SH3 Domains"/>
    <property type="match status" value="1"/>
</dbReference>
<dbReference type="CDD" id="cd00174">
    <property type="entry name" value="SH3"/>
    <property type="match status" value="1"/>
</dbReference>
<feature type="domain" description="SH3" evidence="3">
    <location>
        <begin position="1"/>
        <end position="50"/>
    </location>
</feature>
<evidence type="ECO:0000313" key="4">
    <source>
        <dbReference type="EMBL" id="CAG8576530.1"/>
    </source>
</evidence>
<dbReference type="InterPro" id="IPR036028">
    <property type="entry name" value="SH3-like_dom_sf"/>
</dbReference>
<accession>A0A9N9BQW6</accession>
<dbReference type="PROSITE" id="PS50002">
    <property type="entry name" value="SH3"/>
    <property type="match status" value="1"/>
</dbReference>
<dbReference type="OrthoDB" id="5971719at2759"/>
<dbReference type="InterPro" id="IPR001452">
    <property type="entry name" value="SH3_domain"/>
</dbReference>
<dbReference type="SUPFAM" id="SSF50044">
    <property type="entry name" value="SH3-domain"/>
    <property type="match status" value="1"/>
</dbReference>
<keyword evidence="1 2" id="KW-0728">SH3 domain</keyword>
<dbReference type="AlphaFoldDB" id="A0A9N9BQW6"/>
<gene>
    <name evidence="4" type="ORF">PBRASI_LOCUS6391</name>
</gene>
<dbReference type="Proteomes" id="UP000789739">
    <property type="component" value="Unassembled WGS sequence"/>
</dbReference>
<evidence type="ECO:0000256" key="1">
    <source>
        <dbReference type="ARBA" id="ARBA00022443"/>
    </source>
</evidence>
<feature type="non-terminal residue" evidence="4">
    <location>
        <position position="50"/>
    </location>
</feature>
<protein>
    <submittedName>
        <fullName evidence="4">4633_t:CDS:1</fullName>
    </submittedName>
</protein>
<sequence length="50" mass="5416">MVVAVAIYSYTTDEPDEISFTEGAVITNITFESDGWWQGTSPDGSIGLFP</sequence>
<dbReference type="SMART" id="SM00326">
    <property type="entry name" value="SH3"/>
    <property type="match status" value="1"/>
</dbReference>
<keyword evidence="5" id="KW-1185">Reference proteome</keyword>
<comment type="caution">
    <text evidence="4">The sequence shown here is derived from an EMBL/GenBank/DDBJ whole genome shotgun (WGS) entry which is preliminary data.</text>
</comment>
<evidence type="ECO:0000313" key="5">
    <source>
        <dbReference type="Proteomes" id="UP000789739"/>
    </source>
</evidence>
<reference evidence="4" key="1">
    <citation type="submission" date="2021-06" db="EMBL/GenBank/DDBJ databases">
        <authorList>
            <person name="Kallberg Y."/>
            <person name="Tangrot J."/>
            <person name="Rosling A."/>
        </authorList>
    </citation>
    <scope>NUCLEOTIDE SEQUENCE</scope>
    <source>
        <strain evidence="4">BR232B</strain>
    </source>
</reference>
<name>A0A9N9BQW6_9GLOM</name>
<dbReference type="PRINTS" id="PR00452">
    <property type="entry name" value="SH3DOMAIN"/>
</dbReference>
<evidence type="ECO:0000256" key="2">
    <source>
        <dbReference type="PROSITE-ProRule" id="PRU00192"/>
    </source>
</evidence>
<dbReference type="Pfam" id="PF00018">
    <property type="entry name" value="SH3_1"/>
    <property type="match status" value="1"/>
</dbReference>
<dbReference type="EMBL" id="CAJVPI010000841">
    <property type="protein sequence ID" value="CAG8576530.1"/>
    <property type="molecule type" value="Genomic_DNA"/>
</dbReference>